<keyword evidence="8 15" id="KW-0560">Oxidoreductase</keyword>
<dbReference type="Pfam" id="PF03477">
    <property type="entry name" value="ATP-cone"/>
    <property type="match status" value="1"/>
</dbReference>
<evidence type="ECO:0000256" key="11">
    <source>
        <dbReference type="ARBA" id="ARBA00023285"/>
    </source>
</evidence>
<keyword evidence="16" id="KW-1185">Reference proteome</keyword>
<comment type="similarity">
    <text evidence="2">Belongs to the class II ribonucleoside-triphosphate reductase family.</text>
</comment>
<dbReference type="RefSeq" id="WP_024267624.1">
    <property type="nucleotide sequence ID" value="NC_023035.1"/>
</dbReference>
<name>V5WGF0_9SPIO</name>
<dbReference type="OrthoDB" id="9763270at2"/>
<dbReference type="InterPro" id="IPR054158">
    <property type="entry name" value="RNR-II_ins_dom"/>
</dbReference>
<dbReference type="Pfam" id="PF17975">
    <property type="entry name" value="RNR_Alpha"/>
    <property type="match status" value="1"/>
</dbReference>
<evidence type="ECO:0000256" key="1">
    <source>
        <dbReference type="ARBA" id="ARBA00001922"/>
    </source>
</evidence>
<dbReference type="EMBL" id="CP006939">
    <property type="protein sequence ID" value="AHC14700.1"/>
    <property type="molecule type" value="Genomic_DNA"/>
</dbReference>
<dbReference type="Gene3D" id="3.20.70.20">
    <property type="match status" value="2"/>
</dbReference>
<dbReference type="PATRIC" id="fig|1307761.3.peg.1292"/>
<dbReference type="HOGENOM" id="CLU_002384_0_0_12"/>
<evidence type="ECO:0000256" key="12">
    <source>
        <dbReference type="ARBA" id="ARBA00048987"/>
    </source>
</evidence>
<keyword evidence="6 13" id="KW-0547">Nucleotide-binding</keyword>
<keyword evidence="5" id="KW-0235">DNA replication</keyword>
<accession>V5WGF0</accession>
<evidence type="ECO:0000256" key="4">
    <source>
        <dbReference type="ARBA" id="ARBA00022628"/>
    </source>
</evidence>
<keyword evidence="7 13" id="KW-0067">ATP-binding</keyword>
<organism evidence="15 16">
    <name type="scientific">Salinispira pacifica</name>
    <dbReference type="NCBI Taxonomy" id="1307761"/>
    <lineage>
        <taxon>Bacteria</taxon>
        <taxon>Pseudomonadati</taxon>
        <taxon>Spirochaetota</taxon>
        <taxon>Spirochaetia</taxon>
        <taxon>Spirochaetales</taxon>
        <taxon>Spirochaetaceae</taxon>
        <taxon>Salinispira</taxon>
    </lineage>
</organism>
<keyword evidence="4" id="KW-0846">Cobalamin</keyword>
<dbReference type="InterPro" id="IPR005144">
    <property type="entry name" value="ATP-cone_dom"/>
</dbReference>
<evidence type="ECO:0000256" key="5">
    <source>
        <dbReference type="ARBA" id="ARBA00022705"/>
    </source>
</evidence>
<evidence type="ECO:0000256" key="10">
    <source>
        <dbReference type="ARBA" id="ARBA00023284"/>
    </source>
</evidence>
<proteinExistence type="inferred from homology"/>
<evidence type="ECO:0000313" key="16">
    <source>
        <dbReference type="Proteomes" id="UP000018680"/>
    </source>
</evidence>
<dbReference type="eggNOG" id="COG0209">
    <property type="taxonomic scope" value="Bacteria"/>
</dbReference>
<dbReference type="PANTHER" id="PTHR43371">
    <property type="entry name" value="VITAMIN B12-DEPENDENT RIBONUCLEOTIDE REDUCTASE"/>
    <property type="match status" value="1"/>
</dbReference>
<evidence type="ECO:0000259" key="14">
    <source>
        <dbReference type="PROSITE" id="PS51161"/>
    </source>
</evidence>
<dbReference type="InterPro" id="IPR040763">
    <property type="entry name" value="RNR_alpha_hel"/>
</dbReference>
<dbReference type="GO" id="GO:0031419">
    <property type="term" value="F:cobalamin binding"/>
    <property type="evidence" value="ECO:0007669"/>
    <property type="project" value="UniProtKB-KW"/>
</dbReference>
<dbReference type="GO" id="GO:0005524">
    <property type="term" value="F:ATP binding"/>
    <property type="evidence" value="ECO:0007669"/>
    <property type="project" value="UniProtKB-UniRule"/>
</dbReference>
<evidence type="ECO:0000256" key="6">
    <source>
        <dbReference type="ARBA" id="ARBA00022741"/>
    </source>
</evidence>
<reference evidence="15 16" key="1">
    <citation type="journal article" date="2015" name="Stand. Genomic Sci.">
        <title>Complete genome sequence and description of Salinispira pacifica gen. nov., sp. nov., a novel spirochaete isolated form a hypersaline microbial mat.</title>
        <authorList>
            <person name="Ben Hania W."/>
            <person name="Joseph M."/>
            <person name="Schumann P."/>
            <person name="Bunk B."/>
            <person name="Fiebig A."/>
            <person name="Sproer C."/>
            <person name="Klenk H.P."/>
            <person name="Fardeau M.L."/>
            <person name="Spring S."/>
        </authorList>
    </citation>
    <scope>NUCLEOTIDE SEQUENCE [LARGE SCALE GENOMIC DNA]</scope>
    <source>
        <strain evidence="15 16">L21-RPul-D2</strain>
    </source>
</reference>
<evidence type="ECO:0000256" key="7">
    <source>
        <dbReference type="ARBA" id="ARBA00022840"/>
    </source>
</evidence>
<dbReference type="Pfam" id="PF21995">
    <property type="entry name" value="RNR-II_ins_dom"/>
    <property type="match status" value="1"/>
</dbReference>
<evidence type="ECO:0000256" key="2">
    <source>
        <dbReference type="ARBA" id="ARBA00005654"/>
    </source>
</evidence>
<dbReference type="GO" id="GO:0004748">
    <property type="term" value="F:ribonucleoside-diphosphate reductase activity, thioredoxin disulfide as acceptor"/>
    <property type="evidence" value="ECO:0007669"/>
    <property type="project" value="UniProtKB-EC"/>
</dbReference>
<feature type="domain" description="ATP-cone" evidence="14">
    <location>
        <begin position="32"/>
        <end position="122"/>
    </location>
</feature>
<dbReference type="EC" id="1.17.4.2" evidence="3"/>
<evidence type="ECO:0000256" key="13">
    <source>
        <dbReference type="PROSITE-ProRule" id="PRU00492"/>
    </source>
</evidence>
<evidence type="ECO:0000256" key="8">
    <source>
        <dbReference type="ARBA" id="ARBA00023002"/>
    </source>
</evidence>
<dbReference type="PANTHER" id="PTHR43371:SF1">
    <property type="entry name" value="RIBONUCLEOSIDE-DIPHOSPHATE REDUCTASE"/>
    <property type="match status" value="1"/>
</dbReference>
<sequence>MPEGKLIDVQKVELQADEKLDITLEEGFTMPETILKRDGNKQEFQPIRIKKAMERCFQSIGEEPKANLVELTNQIVNVVAVKYQTPTVEQVQDIVEMVLQAAGEYAAAKAYILYRASHAEIRKTRPVPPEVQKAFDESDSYFPTQLQKFQFYDKYSRFNYDVGRRETWIETVNRAVDFMKELSKNKLSESDYNRIRKGILEMKVMPSMRLLAMAGAPAERSNIAIYNCSYLPVDSIDSFVEALIISMNGCGVGFSVERQYIEQMPRIKRQTGTKRPNYVVEDTSEGWAKSLRYGLETWFAGEDVDFDFSEVRPAGAPLKIKGGRASGPEPLRQMLLFARDKILARQGRFMTSLDAHDIMCSVGGAAVSGGVRRTAMISLFDYDDTDMRHCKDGDFWIKNSQRWNANNSAVWPNRELTQEEIARFVLDMVSSGRGEPGIFNRRAAVDNRPERRAVQEFGTNPCGEIILRPYQFCNLSSAVARPTDSFEDLKEKVELAAMIGTIQSMATNFPGLRDVWKKNSEEERLLGVDLNGQMDAPLAQDPDVQSRLRYVAVETNRIYAKKLGINQSASVTAVKPSGNSSQLLNSSSGLHSRWAPYYVRNVRVGAHTPVYRVLKDEGVPMDPENGQNVENATTWVAHFPVKSPDDAQTRGDRSAIAQCEYWLQNKIHYTEHNPSVTITYKPDEVIDIIHWIWKHQDKIGGMAFLPAADAQYEQMPYEEIDADTFEKLSKKFPIIDFAKIYRYEEKDLTTAAQELACMAGNCDI</sequence>
<evidence type="ECO:0000313" key="15">
    <source>
        <dbReference type="EMBL" id="AHC14700.1"/>
    </source>
</evidence>
<keyword evidence="10" id="KW-0676">Redox-active center</keyword>
<dbReference type="KEGG" id="slr:L21SP2_1299"/>
<keyword evidence="11" id="KW-0170">Cobalt</keyword>
<dbReference type="PROSITE" id="PS51161">
    <property type="entry name" value="ATP_CONE"/>
    <property type="match status" value="1"/>
</dbReference>
<dbReference type="AlphaFoldDB" id="V5WGF0"/>
<evidence type="ECO:0000256" key="3">
    <source>
        <dbReference type="ARBA" id="ARBA00012275"/>
    </source>
</evidence>
<dbReference type="InterPro" id="IPR050862">
    <property type="entry name" value="RdRp_reductase_class-2"/>
</dbReference>
<dbReference type="Proteomes" id="UP000018680">
    <property type="component" value="Chromosome"/>
</dbReference>
<keyword evidence="9" id="KW-1015">Disulfide bond</keyword>
<evidence type="ECO:0000256" key="9">
    <source>
        <dbReference type="ARBA" id="ARBA00023157"/>
    </source>
</evidence>
<comment type="catalytic activity">
    <reaction evidence="12">
        <text>a 2'-deoxyribonucleoside 5'-triphosphate + [thioredoxin]-disulfide + H2O = a ribonucleoside 5'-triphosphate + [thioredoxin]-dithiol</text>
        <dbReference type="Rhea" id="RHEA:12701"/>
        <dbReference type="Rhea" id="RHEA-COMP:10698"/>
        <dbReference type="Rhea" id="RHEA-COMP:10700"/>
        <dbReference type="ChEBI" id="CHEBI:15377"/>
        <dbReference type="ChEBI" id="CHEBI:29950"/>
        <dbReference type="ChEBI" id="CHEBI:50058"/>
        <dbReference type="ChEBI" id="CHEBI:61557"/>
        <dbReference type="ChEBI" id="CHEBI:61560"/>
        <dbReference type="EC" id="1.17.4.2"/>
    </reaction>
</comment>
<dbReference type="SUPFAM" id="SSF51998">
    <property type="entry name" value="PFL-like glycyl radical enzymes"/>
    <property type="match status" value="1"/>
</dbReference>
<protein>
    <recommendedName>
        <fullName evidence="3">ribonucleoside-triphosphate reductase (thioredoxin)</fullName>
        <ecNumber evidence="3">1.17.4.2</ecNumber>
    </recommendedName>
</protein>
<dbReference type="STRING" id="1307761.L21SP2_1299"/>
<gene>
    <name evidence="15" type="ORF">L21SP2_1299</name>
</gene>
<comment type="cofactor">
    <cofactor evidence="1">
        <name>adenosylcob(III)alamin</name>
        <dbReference type="ChEBI" id="CHEBI:18408"/>
    </cofactor>
</comment>